<feature type="non-terminal residue" evidence="5">
    <location>
        <position position="375"/>
    </location>
</feature>
<name>A0A382DSM5_9ZZZZ</name>
<dbReference type="Pfam" id="PF18130">
    <property type="entry name" value="ATPgrasp_N"/>
    <property type="match status" value="1"/>
</dbReference>
<accession>A0A382DSM5</accession>
<evidence type="ECO:0000256" key="3">
    <source>
        <dbReference type="ARBA" id="ARBA00022840"/>
    </source>
</evidence>
<protein>
    <recommendedName>
        <fullName evidence="4">BL00235/CARNS1 N-terminal domain-containing protein</fullName>
    </recommendedName>
</protein>
<evidence type="ECO:0000259" key="4">
    <source>
        <dbReference type="Pfam" id="PF18130"/>
    </source>
</evidence>
<proteinExistence type="predicted"/>
<dbReference type="InterPro" id="IPR052032">
    <property type="entry name" value="ATP-dep_AA_Ligase"/>
</dbReference>
<keyword evidence="3" id="KW-0067">ATP-binding</keyword>
<dbReference type="GO" id="GO:0016874">
    <property type="term" value="F:ligase activity"/>
    <property type="evidence" value="ECO:0007669"/>
    <property type="project" value="UniProtKB-KW"/>
</dbReference>
<keyword evidence="2" id="KW-0547">Nucleotide-binding</keyword>
<sequence>MPSTTYHASDFVQAAERLSVAMTVGTDGQQALQEIAPGSTITLDFKDLVGASATVEEFHRRFPVDAVVATDDETTVLGATVSEALGLAHNPVEAVLLTRSKLNLRRALDDARLPSPGYQVVDLGSGFASRSKKERISRLDTAVQEVLKSAGNSADGISFPCVLKPTFLSASRGVIRADDTDSFHQAVLRVGDILHEEFAAGGGSTESHLILVEDYVPGVEYAIEAIMANGSVYPLALFDKPDPLEGPYFEETIYVTPSRACLETQREIVTAIEKAVATLGLREGPMHAEVRVNQNGVHIIDLAARAMGGLCPRVLKFDNGVSLEELILRHALGKHCDLSPQNHRAGGVMMLPIPAAGVFRRVRGVNAARGCQAIS</sequence>
<dbReference type="SUPFAM" id="SSF56059">
    <property type="entry name" value="Glutathione synthetase ATP-binding domain-like"/>
    <property type="match status" value="1"/>
</dbReference>
<dbReference type="PANTHER" id="PTHR43585">
    <property type="entry name" value="FUMIPYRROLE BIOSYNTHESIS PROTEIN C"/>
    <property type="match status" value="1"/>
</dbReference>
<dbReference type="Gene3D" id="3.40.50.20">
    <property type="match status" value="1"/>
</dbReference>
<gene>
    <name evidence="5" type="ORF">METZ01_LOCUS193936</name>
</gene>
<reference evidence="5" key="1">
    <citation type="submission" date="2018-05" db="EMBL/GenBank/DDBJ databases">
        <authorList>
            <person name="Lanie J.A."/>
            <person name="Ng W.-L."/>
            <person name="Kazmierczak K.M."/>
            <person name="Andrzejewski T.M."/>
            <person name="Davidsen T.M."/>
            <person name="Wayne K.J."/>
            <person name="Tettelin H."/>
            <person name="Glass J.I."/>
            <person name="Rusch D."/>
            <person name="Podicherti R."/>
            <person name="Tsui H.-C.T."/>
            <person name="Winkler M.E."/>
        </authorList>
    </citation>
    <scope>NUCLEOTIDE SEQUENCE</scope>
</reference>
<dbReference type="EMBL" id="UINC01040759">
    <property type="protein sequence ID" value="SVB41082.1"/>
    <property type="molecule type" value="Genomic_DNA"/>
</dbReference>
<evidence type="ECO:0000256" key="2">
    <source>
        <dbReference type="ARBA" id="ARBA00022741"/>
    </source>
</evidence>
<dbReference type="AlphaFoldDB" id="A0A382DSM5"/>
<dbReference type="GO" id="GO:0005524">
    <property type="term" value="F:ATP binding"/>
    <property type="evidence" value="ECO:0007669"/>
    <property type="project" value="UniProtKB-KW"/>
</dbReference>
<dbReference type="Pfam" id="PF13535">
    <property type="entry name" value="ATP-grasp_4"/>
    <property type="match status" value="1"/>
</dbReference>
<dbReference type="PANTHER" id="PTHR43585:SF2">
    <property type="entry name" value="ATP-GRASP ENZYME FSQD"/>
    <property type="match status" value="1"/>
</dbReference>
<dbReference type="Gene3D" id="3.30.470.20">
    <property type="entry name" value="ATP-grasp fold, B domain"/>
    <property type="match status" value="1"/>
</dbReference>
<evidence type="ECO:0000313" key="5">
    <source>
        <dbReference type="EMBL" id="SVB41082.1"/>
    </source>
</evidence>
<organism evidence="5">
    <name type="scientific">marine metagenome</name>
    <dbReference type="NCBI Taxonomy" id="408172"/>
    <lineage>
        <taxon>unclassified sequences</taxon>
        <taxon>metagenomes</taxon>
        <taxon>ecological metagenomes</taxon>
    </lineage>
</organism>
<evidence type="ECO:0000256" key="1">
    <source>
        <dbReference type="ARBA" id="ARBA00022598"/>
    </source>
</evidence>
<keyword evidence="1" id="KW-0436">Ligase</keyword>
<feature type="domain" description="BL00235/CARNS1 N-terminal" evidence="4">
    <location>
        <begin position="13"/>
        <end position="87"/>
    </location>
</feature>
<dbReference type="InterPro" id="IPR041472">
    <property type="entry name" value="BL00235/CARNS1_N"/>
</dbReference>